<name>M7TNA7_EUTLA</name>
<reference evidence="3" key="1">
    <citation type="journal article" date="2013" name="Genome Announc.">
        <title>Draft genome sequence of the grapevine dieback fungus Eutypa lata UCR-EL1.</title>
        <authorList>
            <person name="Blanco-Ulate B."/>
            <person name="Rolshausen P.E."/>
            <person name="Cantu D."/>
        </authorList>
    </citation>
    <scope>NUCLEOTIDE SEQUENCE [LARGE SCALE GENOMIC DNA]</scope>
    <source>
        <strain evidence="3">UCR-EL1</strain>
    </source>
</reference>
<evidence type="ECO:0000313" key="2">
    <source>
        <dbReference type="EMBL" id="EMR68175.1"/>
    </source>
</evidence>
<dbReference type="Proteomes" id="UP000012174">
    <property type="component" value="Unassembled WGS sequence"/>
</dbReference>
<protein>
    <submittedName>
        <fullName evidence="2">Uncharacterized protein</fullName>
    </submittedName>
</protein>
<gene>
    <name evidence="2" type="ORF">UCREL1_4811</name>
</gene>
<dbReference type="HOGENOM" id="CLU_2622038_0_0_1"/>
<dbReference type="KEGG" id="ela:UCREL1_4811"/>
<organism evidence="2 3">
    <name type="scientific">Eutypa lata (strain UCR-EL1)</name>
    <name type="common">Grapevine dieback disease fungus</name>
    <name type="synonym">Eutypa armeniacae</name>
    <dbReference type="NCBI Taxonomy" id="1287681"/>
    <lineage>
        <taxon>Eukaryota</taxon>
        <taxon>Fungi</taxon>
        <taxon>Dikarya</taxon>
        <taxon>Ascomycota</taxon>
        <taxon>Pezizomycotina</taxon>
        <taxon>Sordariomycetes</taxon>
        <taxon>Xylariomycetidae</taxon>
        <taxon>Xylariales</taxon>
        <taxon>Diatrypaceae</taxon>
        <taxon>Eutypa</taxon>
    </lineage>
</organism>
<keyword evidence="1" id="KW-1133">Transmembrane helix</keyword>
<dbReference type="AlphaFoldDB" id="M7TNA7"/>
<sequence>METTMTTAPVTTISSLLSCPAPAINVGVGATVGVAVSPCSVWQAAAVVCTVLSGLGAAFLAHRLTLRSQRRAMAAAKT</sequence>
<feature type="transmembrane region" description="Helical" evidence="1">
    <location>
        <begin position="41"/>
        <end position="61"/>
    </location>
</feature>
<evidence type="ECO:0000256" key="1">
    <source>
        <dbReference type="SAM" id="Phobius"/>
    </source>
</evidence>
<evidence type="ECO:0000313" key="3">
    <source>
        <dbReference type="Proteomes" id="UP000012174"/>
    </source>
</evidence>
<proteinExistence type="predicted"/>
<accession>M7TNA7</accession>
<keyword evidence="3" id="KW-1185">Reference proteome</keyword>
<dbReference type="EMBL" id="KB706293">
    <property type="protein sequence ID" value="EMR68175.1"/>
    <property type="molecule type" value="Genomic_DNA"/>
</dbReference>
<keyword evidence="1" id="KW-0472">Membrane</keyword>
<keyword evidence="1" id="KW-0812">Transmembrane</keyword>